<feature type="region of interest" description="Disordered" evidence="1">
    <location>
        <begin position="49"/>
        <end position="70"/>
    </location>
</feature>
<keyword evidence="3" id="KW-1185">Reference proteome</keyword>
<name>A0ABQ8J5N8_DERPT</name>
<protein>
    <submittedName>
        <fullName evidence="2">Uncharacterized protein</fullName>
    </submittedName>
</protein>
<accession>A0ABQ8J5N8</accession>
<organism evidence="2 3">
    <name type="scientific">Dermatophagoides pteronyssinus</name>
    <name type="common">European house dust mite</name>
    <dbReference type="NCBI Taxonomy" id="6956"/>
    <lineage>
        <taxon>Eukaryota</taxon>
        <taxon>Metazoa</taxon>
        <taxon>Ecdysozoa</taxon>
        <taxon>Arthropoda</taxon>
        <taxon>Chelicerata</taxon>
        <taxon>Arachnida</taxon>
        <taxon>Acari</taxon>
        <taxon>Acariformes</taxon>
        <taxon>Sarcoptiformes</taxon>
        <taxon>Astigmata</taxon>
        <taxon>Psoroptidia</taxon>
        <taxon>Analgoidea</taxon>
        <taxon>Pyroglyphidae</taxon>
        <taxon>Dermatophagoidinae</taxon>
        <taxon>Dermatophagoides</taxon>
    </lineage>
</organism>
<evidence type="ECO:0000313" key="3">
    <source>
        <dbReference type="Proteomes" id="UP000887458"/>
    </source>
</evidence>
<dbReference type="EMBL" id="NJHN03000072">
    <property type="protein sequence ID" value="KAH9417846.1"/>
    <property type="molecule type" value="Genomic_DNA"/>
</dbReference>
<evidence type="ECO:0000313" key="2">
    <source>
        <dbReference type="EMBL" id="KAH9417846.1"/>
    </source>
</evidence>
<reference evidence="2 3" key="2">
    <citation type="journal article" date="2022" name="Mol. Biol. Evol.">
        <title>Comparative Genomics Reveals Insights into the Divergent Evolution of Astigmatic Mites and Household Pest Adaptations.</title>
        <authorList>
            <person name="Xiong Q."/>
            <person name="Wan A.T."/>
            <person name="Liu X."/>
            <person name="Fung C.S."/>
            <person name="Xiao X."/>
            <person name="Malainual N."/>
            <person name="Hou J."/>
            <person name="Wang L."/>
            <person name="Wang M."/>
            <person name="Yang K.Y."/>
            <person name="Cui Y."/>
            <person name="Leung E.L."/>
            <person name="Nong W."/>
            <person name="Shin S.K."/>
            <person name="Au S.W."/>
            <person name="Jeong K.Y."/>
            <person name="Chew F.T."/>
            <person name="Hui J.H."/>
            <person name="Leung T.F."/>
            <person name="Tungtrongchitr A."/>
            <person name="Zhong N."/>
            <person name="Liu Z."/>
            <person name="Tsui S.K."/>
        </authorList>
    </citation>
    <scope>NUCLEOTIDE SEQUENCE [LARGE SCALE GENOMIC DNA]</scope>
    <source>
        <strain evidence="2">Derp</strain>
    </source>
</reference>
<comment type="caution">
    <text evidence="2">The sequence shown here is derived from an EMBL/GenBank/DDBJ whole genome shotgun (WGS) entry which is preliminary data.</text>
</comment>
<proteinExistence type="predicted"/>
<evidence type="ECO:0000256" key="1">
    <source>
        <dbReference type="SAM" id="MobiDB-lite"/>
    </source>
</evidence>
<gene>
    <name evidence="2" type="ORF">DERP_013106</name>
</gene>
<sequence>MYLVVTKESTPSAVVEIEYDHRIRIITTKIHGQDISFSFEVFVNGKISPTKEKSRSRSNFHDNDNDDDVL</sequence>
<dbReference type="Proteomes" id="UP000887458">
    <property type="component" value="Unassembled WGS sequence"/>
</dbReference>
<reference evidence="2 3" key="1">
    <citation type="journal article" date="2018" name="J. Allergy Clin. Immunol.">
        <title>High-quality assembly of Dermatophagoides pteronyssinus genome and transcriptome reveals a wide range of novel allergens.</title>
        <authorList>
            <person name="Liu X.Y."/>
            <person name="Yang K.Y."/>
            <person name="Wang M.Q."/>
            <person name="Kwok J.S."/>
            <person name="Zeng X."/>
            <person name="Yang Z."/>
            <person name="Xiao X.J."/>
            <person name="Lau C.P."/>
            <person name="Li Y."/>
            <person name="Huang Z.M."/>
            <person name="Ba J.G."/>
            <person name="Yim A.K."/>
            <person name="Ouyang C.Y."/>
            <person name="Ngai S.M."/>
            <person name="Chan T.F."/>
            <person name="Leung E.L."/>
            <person name="Liu L."/>
            <person name="Liu Z.G."/>
            <person name="Tsui S.K."/>
        </authorList>
    </citation>
    <scope>NUCLEOTIDE SEQUENCE [LARGE SCALE GENOMIC DNA]</scope>
    <source>
        <strain evidence="2">Derp</strain>
    </source>
</reference>
<feature type="compositionally biased region" description="Basic and acidic residues" evidence="1">
    <location>
        <begin position="49"/>
        <end position="63"/>
    </location>
</feature>